<protein>
    <submittedName>
        <fullName evidence="2">Uncharacterized protein</fullName>
    </submittedName>
</protein>
<keyword evidence="1" id="KW-0812">Transmembrane</keyword>
<keyword evidence="1" id="KW-0472">Membrane</keyword>
<evidence type="ECO:0000313" key="2">
    <source>
        <dbReference type="EMBL" id="ARK07701.1"/>
    </source>
</evidence>
<evidence type="ECO:0000256" key="1">
    <source>
        <dbReference type="SAM" id="Phobius"/>
    </source>
</evidence>
<proteinExistence type="predicted"/>
<reference evidence="2 3" key="1">
    <citation type="submission" date="2017-03" db="EMBL/GenBank/DDBJ databases">
        <title>Complete genome of Rhodococcus opacus Tectivirus Toil.</title>
        <authorList>
            <person name="Gill J.J."/>
            <person name="Wang B."/>
            <person name="Young R."/>
            <person name="Chu K.-H."/>
        </authorList>
    </citation>
    <scope>NUCLEOTIDE SEQUENCE [LARGE SCALE GENOMIC DNA]</scope>
</reference>
<name>A0A1W6DXT2_9VIRU</name>
<accession>A0A1W6DXT2</accession>
<sequence length="49" mass="5083">MQTNTIINVLGAIVTVALVTTIVSRTESAQVIRSFGDAFSGSIRAAMGN</sequence>
<evidence type="ECO:0000313" key="3">
    <source>
        <dbReference type="Proteomes" id="UP000225832"/>
    </source>
</evidence>
<keyword evidence="3" id="KW-1185">Reference proteome</keyword>
<dbReference type="Proteomes" id="UP000225832">
    <property type="component" value="Segment"/>
</dbReference>
<feature type="transmembrane region" description="Helical" evidence="1">
    <location>
        <begin position="6"/>
        <end position="24"/>
    </location>
</feature>
<keyword evidence="1" id="KW-1133">Transmembrane helix</keyword>
<gene>
    <name evidence="2" type="ORF">Toil_gp18</name>
</gene>
<dbReference type="EMBL" id="KY817360">
    <property type="protein sequence ID" value="ARK07701.1"/>
    <property type="molecule type" value="Genomic_DNA"/>
</dbReference>
<organism evidence="2 3">
    <name type="scientific">Rhodococcus phage Toil</name>
    <dbReference type="NCBI Taxonomy" id="1975614"/>
    <lineage>
        <taxon>Viruses</taxon>
        <taxon>Varidnaviria</taxon>
        <taxon>Bamfordvirae</taxon>
        <taxon>Preplasmiviricota</taxon>
        <taxon>Prepoliviricotina</taxon>
        <taxon>Tectiliviricetes</taxon>
        <taxon>Kalamavirales</taxon>
        <taxon>Tectiviridae</taxon>
        <taxon>Epsilontectivirus</taxon>
        <taxon>Epsilontectivirus toil</taxon>
    </lineage>
</organism>